<dbReference type="RefSeq" id="WP_086488430.1">
    <property type="nucleotide sequence ID" value="NZ_MSLT01000012.1"/>
</dbReference>
<sequence length="260" mass="30228">MITLKAFKYRIYPTKQQLIQLNKTFGCVRVVWNHNVEIFNKFDKNKTEQESPLTSTLLRKKYEWMGEVSAAALQQKEIDFKSFKKNYFSKTRKKKIGRPQFKTKDGLQSFRLPNQKFSLSDNKIRLEKIGKVKIVLDREIPNNSKFMIEDLNVSGMIKNHNLAKSISDASFSEFYNILSYKAKWYSKEVVKIDRWFASSKTCSCCGWRNEHLTLSDRTFTCKACGFEIDRDSNASKNILNKALRVINAIRTPSGCQTLAD</sequence>
<evidence type="ECO:0000313" key="7">
    <source>
        <dbReference type="Proteomes" id="UP000194798"/>
    </source>
</evidence>
<dbReference type="NCBIfam" id="TIGR01766">
    <property type="entry name" value="IS200/IS605 family accessory protein TnpB-like domain"/>
    <property type="match status" value="1"/>
</dbReference>
<keyword evidence="7" id="KW-1185">Reference proteome</keyword>
<evidence type="ECO:0000259" key="5">
    <source>
        <dbReference type="Pfam" id="PF12323"/>
    </source>
</evidence>
<organism evidence="6 7">
    <name type="scientific">Thioflexithrix psekupsensis</name>
    <dbReference type="NCBI Taxonomy" id="1570016"/>
    <lineage>
        <taxon>Bacteria</taxon>
        <taxon>Pseudomonadati</taxon>
        <taxon>Pseudomonadota</taxon>
        <taxon>Gammaproteobacteria</taxon>
        <taxon>Thiotrichales</taxon>
        <taxon>Thioflexithrix</taxon>
    </lineage>
</organism>
<dbReference type="NCBIfam" id="NF040570">
    <property type="entry name" value="guided_TnpB"/>
    <property type="match status" value="1"/>
</dbReference>
<feature type="domain" description="Transposase putative helix-turn-helix" evidence="5">
    <location>
        <begin position="1"/>
        <end position="34"/>
    </location>
</feature>
<evidence type="ECO:0000256" key="1">
    <source>
        <dbReference type="ARBA" id="ARBA00022723"/>
    </source>
</evidence>
<dbReference type="InterPro" id="IPR021027">
    <property type="entry name" value="Transposase_put_HTH"/>
</dbReference>
<evidence type="ECO:0000313" key="6">
    <source>
        <dbReference type="EMBL" id="OUD14330.1"/>
    </source>
</evidence>
<evidence type="ECO:0008006" key="8">
    <source>
        <dbReference type="Google" id="ProtNLM"/>
    </source>
</evidence>
<dbReference type="InterPro" id="IPR010095">
    <property type="entry name" value="Cas12f1-like_TNB"/>
</dbReference>
<reference evidence="6 7" key="1">
    <citation type="submission" date="2016-12" db="EMBL/GenBank/DDBJ databases">
        <title>Thioflexothrix psekupsii D3 genome sequencing and assembly.</title>
        <authorList>
            <person name="Fomenkov A."/>
            <person name="Vincze T."/>
            <person name="Grabovich M."/>
            <person name="Anton B.P."/>
            <person name="Dubinina G."/>
            <person name="Orlova M."/>
            <person name="Belousova E."/>
            <person name="Roberts R.J."/>
        </authorList>
    </citation>
    <scope>NUCLEOTIDE SEQUENCE [LARGE SCALE GENOMIC DNA]</scope>
    <source>
        <strain evidence="6">D3</strain>
    </source>
</reference>
<evidence type="ECO:0000256" key="3">
    <source>
        <dbReference type="ARBA" id="ARBA00023125"/>
    </source>
</evidence>
<keyword evidence="2" id="KW-0862">Zinc</keyword>
<dbReference type="EMBL" id="MSLT01000012">
    <property type="protein sequence ID" value="OUD14330.1"/>
    <property type="molecule type" value="Genomic_DNA"/>
</dbReference>
<dbReference type="Proteomes" id="UP000194798">
    <property type="component" value="Unassembled WGS sequence"/>
</dbReference>
<feature type="domain" description="Cas12f1-like TNB" evidence="4">
    <location>
        <begin position="171"/>
        <end position="238"/>
    </location>
</feature>
<dbReference type="AlphaFoldDB" id="A0A251X8R8"/>
<accession>A0A251X8R8</accession>
<protein>
    <recommendedName>
        <fullName evidence="8">Transposase</fullName>
    </recommendedName>
</protein>
<dbReference type="GO" id="GO:0003677">
    <property type="term" value="F:DNA binding"/>
    <property type="evidence" value="ECO:0007669"/>
    <property type="project" value="UniProtKB-KW"/>
</dbReference>
<dbReference type="GO" id="GO:0046872">
    <property type="term" value="F:metal ion binding"/>
    <property type="evidence" value="ECO:0007669"/>
    <property type="project" value="UniProtKB-KW"/>
</dbReference>
<dbReference type="Pfam" id="PF12323">
    <property type="entry name" value="HTH_OrfB_IS605"/>
    <property type="match status" value="1"/>
</dbReference>
<comment type="caution">
    <text evidence="6">The sequence shown here is derived from an EMBL/GenBank/DDBJ whole genome shotgun (WGS) entry which is preliminary data.</text>
</comment>
<keyword evidence="3" id="KW-0238">DNA-binding</keyword>
<evidence type="ECO:0000259" key="4">
    <source>
        <dbReference type="Pfam" id="PF07282"/>
    </source>
</evidence>
<gene>
    <name evidence="6" type="ORF">TPSD3_08405</name>
</gene>
<dbReference type="OrthoDB" id="5915636at2"/>
<evidence type="ECO:0000256" key="2">
    <source>
        <dbReference type="ARBA" id="ARBA00022833"/>
    </source>
</evidence>
<dbReference type="Pfam" id="PF07282">
    <property type="entry name" value="Cas12f1-like_TNB"/>
    <property type="match status" value="1"/>
</dbReference>
<name>A0A251X8R8_9GAMM</name>
<proteinExistence type="predicted"/>
<keyword evidence="1" id="KW-0479">Metal-binding</keyword>